<gene>
    <name evidence="1" type="ORF">Amal_00075</name>
</gene>
<dbReference type="EC" id="2.5.1.72" evidence="1"/>
<dbReference type="GO" id="GO:0009435">
    <property type="term" value="P:NAD+ biosynthetic process"/>
    <property type="evidence" value="ECO:0007669"/>
    <property type="project" value="UniProtKB-UniPathway"/>
</dbReference>
<organism evidence="1 2">
    <name type="scientific">Acetobacter malorum</name>
    <dbReference type="NCBI Taxonomy" id="178901"/>
    <lineage>
        <taxon>Bacteria</taxon>
        <taxon>Pseudomonadati</taxon>
        <taxon>Pseudomonadota</taxon>
        <taxon>Alphaproteobacteria</taxon>
        <taxon>Acetobacterales</taxon>
        <taxon>Acetobacteraceae</taxon>
        <taxon>Acetobacter</taxon>
    </lineage>
</organism>
<dbReference type="InterPro" id="IPR003473">
    <property type="entry name" value="NadA"/>
</dbReference>
<sequence length="40" mass="4524">MKHITLSAIRKSLEQMEVEVTVDPSVADRARLSIERMLAV</sequence>
<dbReference type="GO" id="GO:0051539">
    <property type="term" value="F:4 iron, 4 sulfur cluster binding"/>
    <property type="evidence" value="ECO:0007669"/>
    <property type="project" value="InterPro"/>
</dbReference>
<evidence type="ECO:0000313" key="2">
    <source>
        <dbReference type="Proteomes" id="UP000077349"/>
    </source>
</evidence>
<accession>A0A177GES2</accession>
<proteinExistence type="predicted"/>
<comment type="caution">
    <text evidence="1">The sequence shown here is derived from an EMBL/GenBank/DDBJ whole genome shotgun (WGS) entry which is preliminary data.</text>
</comment>
<dbReference type="GO" id="GO:0008987">
    <property type="term" value="F:quinolinate synthetase A activity"/>
    <property type="evidence" value="ECO:0007669"/>
    <property type="project" value="InterPro"/>
</dbReference>
<dbReference type="SUPFAM" id="SSF142754">
    <property type="entry name" value="NadA-like"/>
    <property type="match status" value="1"/>
</dbReference>
<dbReference type="AlphaFoldDB" id="A0A177GES2"/>
<dbReference type="EMBL" id="LVHD01000001">
    <property type="protein sequence ID" value="OAG78742.1"/>
    <property type="molecule type" value="Genomic_DNA"/>
</dbReference>
<reference evidence="1 2" key="1">
    <citation type="submission" date="2016-03" db="EMBL/GenBank/DDBJ databases">
        <title>Draft genome sequence of Acetobacter malorum CECT 7742, a strain isolated from strawberry vinegar.</title>
        <authorList>
            <person name="Sainz F."/>
            <person name="Mas A."/>
            <person name="Torija M.J."/>
        </authorList>
    </citation>
    <scope>NUCLEOTIDE SEQUENCE [LARGE SCALE GENOMIC DNA]</scope>
    <source>
        <strain evidence="1 2">CECT 7742</strain>
    </source>
</reference>
<protein>
    <submittedName>
        <fullName evidence="1">Quinolinate synthetase</fullName>
        <ecNumber evidence="1">2.5.1.72</ecNumber>
    </submittedName>
</protein>
<name>A0A177GES2_9PROT</name>
<dbReference type="Proteomes" id="UP000077349">
    <property type="component" value="Unassembled WGS sequence"/>
</dbReference>
<dbReference type="InterPro" id="IPR036094">
    <property type="entry name" value="NadA_sf"/>
</dbReference>
<dbReference type="PATRIC" id="fig|178901.16.peg.81"/>
<dbReference type="UniPathway" id="UPA00253">
    <property type="reaction ID" value="UER00327"/>
</dbReference>
<evidence type="ECO:0000313" key="1">
    <source>
        <dbReference type="EMBL" id="OAG78742.1"/>
    </source>
</evidence>
<dbReference type="Pfam" id="PF02445">
    <property type="entry name" value="NadA"/>
    <property type="match status" value="1"/>
</dbReference>
<keyword evidence="1" id="KW-0808">Transferase</keyword>